<dbReference type="FunFam" id="1.20.920.10:FF:000002">
    <property type="entry name" value="Bromodomain-containing protein 4"/>
    <property type="match status" value="1"/>
</dbReference>
<dbReference type="OMA" id="CIRDINI"/>
<evidence type="ECO:0000256" key="3">
    <source>
        <dbReference type="PROSITE-ProRule" id="PRU00035"/>
    </source>
</evidence>
<dbReference type="OrthoDB" id="21449at2759"/>
<dbReference type="PANTHER" id="PTHR22880:SF225">
    <property type="entry name" value="BROMODOMAIN-CONTAINING PROTEIN BET-1-RELATED"/>
    <property type="match status" value="1"/>
</dbReference>
<dbReference type="GO" id="GO:0005634">
    <property type="term" value="C:nucleus"/>
    <property type="evidence" value="ECO:0007669"/>
    <property type="project" value="TreeGrafter"/>
</dbReference>
<sequence length="197" mass="22385">MSALEPRDTGEGREEAFLDPINGVVQPPFLLPASRQRRTTNQLQHLLNAVVKALWKHRLSRPFRRPVDAAKLNLPDYHKIIPCPMDLRTIRKRLKNCYYCSAQDCIDDVNTMFNNVYTYHNRGEDIVSIARALEKVFQAKVCEMPKEERDVPVPPAQARKDKRKSRSCHGRHGQAAAAAVVGADANIPNSERMEDDV</sequence>
<keyword evidence="7" id="KW-1185">Reference proteome</keyword>
<dbReference type="GO" id="GO:0000785">
    <property type="term" value="C:chromatin"/>
    <property type="evidence" value="ECO:0007669"/>
    <property type="project" value="TreeGrafter"/>
</dbReference>
<feature type="domain" description="Bromo" evidence="5">
    <location>
        <begin position="55"/>
        <end position="127"/>
    </location>
</feature>
<dbReference type="Gene3D" id="1.20.920.10">
    <property type="entry name" value="Bromodomain-like"/>
    <property type="match status" value="1"/>
</dbReference>
<dbReference type="EMBL" id="JABSTR010000001">
    <property type="protein sequence ID" value="KAH9361242.1"/>
    <property type="molecule type" value="Genomic_DNA"/>
</dbReference>
<dbReference type="InterPro" id="IPR001487">
    <property type="entry name" value="Bromodomain"/>
</dbReference>
<evidence type="ECO:0000259" key="5">
    <source>
        <dbReference type="PROSITE" id="PS50014"/>
    </source>
</evidence>
<evidence type="ECO:0000313" key="6">
    <source>
        <dbReference type="EMBL" id="KAH9361242.1"/>
    </source>
</evidence>
<dbReference type="GO" id="GO:0006338">
    <property type="term" value="P:chromatin remodeling"/>
    <property type="evidence" value="ECO:0007669"/>
    <property type="project" value="TreeGrafter"/>
</dbReference>
<feature type="region of interest" description="Disordered" evidence="4">
    <location>
        <begin position="148"/>
        <end position="197"/>
    </location>
</feature>
<dbReference type="PROSITE" id="PS50014">
    <property type="entry name" value="BROMODOMAIN_2"/>
    <property type="match status" value="1"/>
</dbReference>
<dbReference type="VEuPathDB" id="VectorBase:HLOH_043540"/>
<protein>
    <recommendedName>
        <fullName evidence="5">Bromo domain-containing protein</fullName>
    </recommendedName>
</protein>
<reference evidence="6 7" key="1">
    <citation type="journal article" date="2020" name="Cell">
        <title>Large-Scale Comparative Analyses of Tick Genomes Elucidate Their Genetic Diversity and Vector Capacities.</title>
        <authorList>
            <consortium name="Tick Genome and Microbiome Consortium (TIGMIC)"/>
            <person name="Jia N."/>
            <person name="Wang J."/>
            <person name="Shi W."/>
            <person name="Du L."/>
            <person name="Sun Y."/>
            <person name="Zhan W."/>
            <person name="Jiang J.F."/>
            <person name="Wang Q."/>
            <person name="Zhang B."/>
            <person name="Ji P."/>
            <person name="Bell-Sakyi L."/>
            <person name="Cui X.M."/>
            <person name="Yuan T.T."/>
            <person name="Jiang B.G."/>
            <person name="Yang W.F."/>
            <person name="Lam T.T."/>
            <person name="Chang Q.C."/>
            <person name="Ding S.J."/>
            <person name="Wang X.J."/>
            <person name="Zhu J.G."/>
            <person name="Ruan X.D."/>
            <person name="Zhao L."/>
            <person name="Wei J.T."/>
            <person name="Ye R.Z."/>
            <person name="Que T.C."/>
            <person name="Du C.H."/>
            <person name="Zhou Y.H."/>
            <person name="Cheng J.X."/>
            <person name="Dai P.F."/>
            <person name="Guo W.B."/>
            <person name="Han X.H."/>
            <person name="Huang E.J."/>
            <person name="Li L.F."/>
            <person name="Wei W."/>
            <person name="Gao Y.C."/>
            <person name="Liu J.Z."/>
            <person name="Shao H.Z."/>
            <person name="Wang X."/>
            <person name="Wang C.C."/>
            <person name="Yang T.C."/>
            <person name="Huo Q.B."/>
            <person name="Li W."/>
            <person name="Chen H.Y."/>
            <person name="Chen S.E."/>
            <person name="Zhou L.G."/>
            <person name="Ni X.B."/>
            <person name="Tian J.H."/>
            <person name="Sheng Y."/>
            <person name="Liu T."/>
            <person name="Pan Y.S."/>
            <person name="Xia L.Y."/>
            <person name="Li J."/>
            <person name="Zhao F."/>
            <person name="Cao W.C."/>
        </authorList>
    </citation>
    <scope>NUCLEOTIDE SEQUENCE [LARGE SCALE GENOMIC DNA]</scope>
    <source>
        <strain evidence="6">HaeL-2018</strain>
    </source>
</reference>
<dbReference type="SUPFAM" id="SSF47370">
    <property type="entry name" value="Bromodomain"/>
    <property type="match status" value="1"/>
</dbReference>
<name>A0A9J6FE28_HAELO</name>
<dbReference type="Pfam" id="PF00439">
    <property type="entry name" value="Bromodomain"/>
    <property type="match status" value="1"/>
</dbReference>
<dbReference type="InterPro" id="IPR050935">
    <property type="entry name" value="Bromo_chromatin_reader"/>
</dbReference>
<dbReference type="PANTHER" id="PTHR22880">
    <property type="entry name" value="FALZ-RELATED BROMODOMAIN-CONTAINING PROTEINS"/>
    <property type="match status" value="1"/>
</dbReference>
<dbReference type="Proteomes" id="UP000821853">
    <property type="component" value="Chromosome 1"/>
</dbReference>
<dbReference type="AlphaFoldDB" id="A0A9J6FE28"/>
<organism evidence="6 7">
    <name type="scientific">Haemaphysalis longicornis</name>
    <name type="common">Bush tick</name>
    <dbReference type="NCBI Taxonomy" id="44386"/>
    <lineage>
        <taxon>Eukaryota</taxon>
        <taxon>Metazoa</taxon>
        <taxon>Ecdysozoa</taxon>
        <taxon>Arthropoda</taxon>
        <taxon>Chelicerata</taxon>
        <taxon>Arachnida</taxon>
        <taxon>Acari</taxon>
        <taxon>Parasitiformes</taxon>
        <taxon>Ixodida</taxon>
        <taxon>Ixodoidea</taxon>
        <taxon>Ixodidae</taxon>
        <taxon>Haemaphysalinae</taxon>
        <taxon>Haemaphysalis</taxon>
    </lineage>
</organism>
<evidence type="ECO:0000256" key="2">
    <source>
        <dbReference type="ARBA" id="ARBA00023117"/>
    </source>
</evidence>
<comment type="caution">
    <text evidence="6">The sequence shown here is derived from an EMBL/GenBank/DDBJ whole genome shotgun (WGS) entry which is preliminary data.</text>
</comment>
<dbReference type="PRINTS" id="PR00503">
    <property type="entry name" value="BROMODOMAIN"/>
</dbReference>
<dbReference type="InterPro" id="IPR036427">
    <property type="entry name" value="Bromodomain-like_sf"/>
</dbReference>
<dbReference type="SMART" id="SM00297">
    <property type="entry name" value="BROMO"/>
    <property type="match status" value="1"/>
</dbReference>
<keyword evidence="1" id="KW-0677">Repeat</keyword>
<proteinExistence type="predicted"/>
<evidence type="ECO:0000256" key="1">
    <source>
        <dbReference type="ARBA" id="ARBA00022737"/>
    </source>
</evidence>
<keyword evidence="2 3" id="KW-0103">Bromodomain</keyword>
<evidence type="ECO:0000313" key="7">
    <source>
        <dbReference type="Proteomes" id="UP000821853"/>
    </source>
</evidence>
<gene>
    <name evidence="6" type="ORF">HPB48_006804</name>
</gene>
<evidence type="ECO:0000256" key="4">
    <source>
        <dbReference type="SAM" id="MobiDB-lite"/>
    </source>
</evidence>
<feature type="compositionally biased region" description="Basic residues" evidence="4">
    <location>
        <begin position="160"/>
        <end position="172"/>
    </location>
</feature>
<dbReference type="GO" id="GO:0006355">
    <property type="term" value="P:regulation of DNA-templated transcription"/>
    <property type="evidence" value="ECO:0007669"/>
    <property type="project" value="TreeGrafter"/>
</dbReference>
<accession>A0A9J6FE28</accession>
<feature type="compositionally biased region" description="Low complexity" evidence="4">
    <location>
        <begin position="175"/>
        <end position="185"/>
    </location>
</feature>